<reference evidence="2" key="1">
    <citation type="submission" date="2016-12" db="EMBL/GenBank/DDBJ databases">
        <authorList>
            <person name="Varghese N."/>
            <person name="Submissions S."/>
        </authorList>
    </citation>
    <scope>NUCLEOTIDE SEQUENCE [LARGE SCALE GENOMIC DNA]</scope>
    <source>
        <strain evidence="2">DSM 18830</strain>
    </source>
</reference>
<dbReference type="EMBL" id="FRYK01000005">
    <property type="protein sequence ID" value="SHO73939.1"/>
    <property type="molecule type" value="Genomic_DNA"/>
</dbReference>
<keyword evidence="2" id="KW-1185">Reference proteome</keyword>
<gene>
    <name evidence="1" type="ORF">SAMN05443547_2317</name>
</gene>
<dbReference type="STRING" id="416016.SAMN05443547_2317"/>
<dbReference type="AlphaFoldDB" id="A0A1M7ZYI1"/>
<protein>
    <submittedName>
        <fullName evidence="1">Uncharacterized protein</fullName>
    </submittedName>
</protein>
<sequence>MKLLTIILSLYSISLFSQNKLYISFNLCNYEHNYINYGNEYRLIFNDSIVSKFENEDTHNLSDGKYRVEYKTYYGWKSTLAFFLRNNNTYYLDFCLDVLNPEPIDIYNLGIYSIKDSEELTIIHNYSGCFNQGGDKIKVRRKKNKFYLIFNNIQRKLKNKELDYFKDYEIELINLDNEFSTINCTAFSQNIIKYGNHKFEYSESCPKWFGFEELKNKLKIK</sequence>
<evidence type="ECO:0000313" key="2">
    <source>
        <dbReference type="Proteomes" id="UP000184611"/>
    </source>
</evidence>
<name>A0A1M7ZYI1_9FLAO</name>
<organism evidence="1 2">
    <name type="scientific">Flavobacterium cucumis</name>
    <dbReference type="NCBI Taxonomy" id="416016"/>
    <lineage>
        <taxon>Bacteria</taxon>
        <taxon>Pseudomonadati</taxon>
        <taxon>Bacteroidota</taxon>
        <taxon>Flavobacteriia</taxon>
        <taxon>Flavobacteriales</taxon>
        <taxon>Flavobacteriaceae</taxon>
        <taxon>Flavobacterium</taxon>
    </lineage>
</organism>
<dbReference type="RefSeq" id="WP_073584605.1">
    <property type="nucleotide sequence ID" value="NZ_FRYK01000005.1"/>
</dbReference>
<accession>A0A1M7ZYI1</accession>
<dbReference type="Proteomes" id="UP000184611">
    <property type="component" value="Unassembled WGS sequence"/>
</dbReference>
<evidence type="ECO:0000313" key="1">
    <source>
        <dbReference type="EMBL" id="SHO73939.1"/>
    </source>
</evidence>
<proteinExistence type="predicted"/>
<dbReference type="OrthoDB" id="1364546at2"/>